<gene>
    <name evidence="5" type="ORF">PFL1_02943</name>
</gene>
<keyword evidence="4" id="KW-0324">Glycolysis</keyword>
<dbReference type="GO" id="GO:0004807">
    <property type="term" value="F:triose-phosphate isomerase activity"/>
    <property type="evidence" value="ECO:0007669"/>
    <property type="project" value="UniProtKB-EC"/>
</dbReference>
<evidence type="ECO:0000256" key="1">
    <source>
        <dbReference type="ARBA" id="ARBA00007422"/>
    </source>
</evidence>
<evidence type="ECO:0000256" key="3">
    <source>
        <dbReference type="ARBA" id="ARBA00023235"/>
    </source>
</evidence>
<comment type="pathway">
    <text evidence="4">Carbohydrate biosynthesis; gluconeogenesis.</text>
</comment>
<dbReference type="GO" id="GO:0046166">
    <property type="term" value="P:glyceraldehyde-3-phosphate biosynthetic process"/>
    <property type="evidence" value="ECO:0007669"/>
    <property type="project" value="TreeGrafter"/>
</dbReference>
<dbReference type="InterPro" id="IPR000652">
    <property type="entry name" value="Triosephosphate_isomerase"/>
</dbReference>
<comment type="catalytic activity">
    <reaction evidence="4">
        <text>D-glyceraldehyde 3-phosphate = dihydroxyacetone phosphate</text>
        <dbReference type="Rhea" id="RHEA:18585"/>
        <dbReference type="ChEBI" id="CHEBI:57642"/>
        <dbReference type="ChEBI" id="CHEBI:59776"/>
        <dbReference type="EC" id="5.3.1.1"/>
    </reaction>
</comment>
<evidence type="ECO:0000256" key="4">
    <source>
        <dbReference type="RuleBase" id="RU363013"/>
    </source>
</evidence>
<proteinExistence type="inferred from homology"/>
<dbReference type="GO" id="GO:0005829">
    <property type="term" value="C:cytosol"/>
    <property type="evidence" value="ECO:0007669"/>
    <property type="project" value="TreeGrafter"/>
</dbReference>
<reference evidence="5 6" key="1">
    <citation type="journal article" date="2013" name="Plant Cell">
        <title>The transition from a phytopathogenic smut ancestor to an anamorphic biocontrol agent deciphered by comparative whole-genome analysis.</title>
        <authorList>
            <person name="Lefebvre F."/>
            <person name="Joly D.L."/>
            <person name="Labbe C."/>
            <person name="Teichmann B."/>
            <person name="Linning R."/>
            <person name="Belzile F."/>
            <person name="Bakkeren G."/>
            <person name="Belanger R.R."/>
        </authorList>
    </citation>
    <scope>NUCLEOTIDE SEQUENCE [LARGE SCALE GENOMIC DNA]</scope>
    <source>
        <strain evidence="5 6">PF-1</strain>
    </source>
</reference>
<dbReference type="Pfam" id="PF00121">
    <property type="entry name" value="TIM"/>
    <property type="match status" value="1"/>
</dbReference>
<dbReference type="EMBL" id="KE361630">
    <property type="protein sequence ID" value="EPQ29723.1"/>
    <property type="molecule type" value="Genomic_DNA"/>
</dbReference>
<dbReference type="PROSITE" id="PS51440">
    <property type="entry name" value="TIM_2"/>
    <property type="match status" value="1"/>
</dbReference>
<dbReference type="GO" id="GO:0006094">
    <property type="term" value="P:gluconeogenesis"/>
    <property type="evidence" value="ECO:0007669"/>
    <property type="project" value="UniProtKB-UniPathway"/>
</dbReference>
<dbReference type="SUPFAM" id="SSF51351">
    <property type="entry name" value="Triosephosphate isomerase (TIM)"/>
    <property type="match status" value="1"/>
</dbReference>
<comment type="subunit">
    <text evidence="2">Homodimer.</text>
</comment>
<accession>A0A061HAS4</accession>
<evidence type="ECO:0000313" key="5">
    <source>
        <dbReference type="EMBL" id="EPQ29723.1"/>
    </source>
</evidence>
<dbReference type="InterPro" id="IPR013785">
    <property type="entry name" value="Aldolase_TIM"/>
</dbReference>
<organism evidence="5 6">
    <name type="scientific">Pseudozyma flocculosa PF-1</name>
    <dbReference type="NCBI Taxonomy" id="1277687"/>
    <lineage>
        <taxon>Eukaryota</taxon>
        <taxon>Fungi</taxon>
        <taxon>Dikarya</taxon>
        <taxon>Basidiomycota</taxon>
        <taxon>Ustilaginomycotina</taxon>
        <taxon>Ustilaginomycetes</taxon>
        <taxon>Ustilaginales</taxon>
        <taxon>Ustilaginaceae</taxon>
        <taxon>Pseudozyma</taxon>
    </lineage>
</organism>
<dbReference type="CDD" id="cd00311">
    <property type="entry name" value="TIM"/>
    <property type="match status" value="1"/>
</dbReference>
<dbReference type="InterPro" id="IPR035990">
    <property type="entry name" value="TIM_sf"/>
</dbReference>
<dbReference type="UniPathway" id="UPA00109">
    <property type="reaction ID" value="UER00189"/>
</dbReference>
<dbReference type="GeneID" id="19317055"/>
<keyword evidence="3 4" id="KW-0413">Isomerase</keyword>
<dbReference type="PANTHER" id="PTHR21139:SF2">
    <property type="entry name" value="TRIOSEPHOSPHATE ISOMERASE"/>
    <property type="match status" value="1"/>
</dbReference>
<dbReference type="eggNOG" id="KOG1643">
    <property type="taxonomic scope" value="Eukaryota"/>
</dbReference>
<dbReference type="AlphaFoldDB" id="A0A061HAS4"/>
<dbReference type="KEGG" id="pfp:PFL1_02943"/>
<evidence type="ECO:0000256" key="2">
    <source>
        <dbReference type="ARBA" id="ARBA00011738"/>
    </source>
</evidence>
<dbReference type="GO" id="GO:0019563">
    <property type="term" value="P:glycerol catabolic process"/>
    <property type="evidence" value="ECO:0007669"/>
    <property type="project" value="TreeGrafter"/>
</dbReference>
<name>A0A061HAS4_9BASI</name>
<dbReference type="EC" id="5.3.1.1" evidence="4"/>
<dbReference type="Gene3D" id="3.20.20.70">
    <property type="entry name" value="Aldolase class I"/>
    <property type="match status" value="1"/>
</dbReference>
<dbReference type="GO" id="GO:0006096">
    <property type="term" value="P:glycolytic process"/>
    <property type="evidence" value="ECO:0007669"/>
    <property type="project" value="UniProtKB-UniPathway"/>
</dbReference>
<keyword evidence="4" id="KW-0312">Gluconeogenesis</keyword>
<dbReference type="UniPathway" id="UPA00138"/>
<protein>
    <recommendedName>
        <fullName evidence="4">Triosephosphate isomerase</fullName>
        <ecNumber evidence="4">5.3.1.1</ecNumber>
    </recommendedName>
</protein>
<evidence type="ECO:0000313" key="6">
    <source>
        <dbReference type="Proteomes" id="UP000053664"/>
    </source>
</evidence>
<dbReference type="PANTHER" id="PTHR21139">
    <property type="entry name" value="TRIOSEPHOSPHATE ISOMERASE"/>
    <property type="match status" value="1"/>
</dbReference>
<comment type="similarity">
    <text evidence="1 4">Belongs to the triosephosphate isomerase family.</text>
</comment>
<dbReference type="HOGENOM" id="CLU_024251_2_3_1"/>
<dbReference type="OrthoDB" id="6715177at2759"/>
<sequence>MSSNTAAATATAASPARKPLVGVSFKMYFDLPKTQAYINHTLSLLASALPTLQRQTDVFVIPDFVTLTTTKALIDAASPPQGPPLLDLGAQDVHSTDFGAYTGEVSPVVLSQVGVRFVEIGHAERRRLFGETDDDVAKKASVITANAMVPLVCIGEVSRPDNEASISDQDLERTVIAEVWTQIRPVLESIRDQDDVVFAYEPVWAIGAAQPAPADYVVKVTQAIRRRYNREYAGRRSDQSMRILYGGSAGPGLFEKLKDGVEGLFLGRFAHKPEAFVETIKEIAGVKADA</sequence>
<dbReference type="Proteomes" id="UP000053664">
    <property type="component" value="Unassembled WGS sequence"/>
</dbReference>
<comment type="pathway">
    <text evidence="4">Carbohydrate degradation; glycolysis; D-glyceraldehyde 3-phosphate from glycerone phosphate: step 1/1.</text>
</comment>
<dbReference type="RefSeq" id="XP_007878646.1">
    <property type="nucleotide sequence ID" value="XM_007880455.1"/>
</dbReference>